<accession>A0AAD7H875</accession>
<sequence length="235" mass="26186">MESDTSHTLVPLNIPFTSTTLVAGEDLNGNMVQSDPSGTRVYDVARPPKPSTPQVCFSTDETLKVARRLQSAKKHGLPCFWGPREILDKSTTPDGVMRALMFGYIIRQYDTGSGVRARYIEVAVPHASYPTRASRYMQQAFAIQHRRLKRWLDGKDETPDRCHTTGHKEPYGDVIKAKMSRSCSGADNMVWLGPQSGGMHRANIKEQHCNGYIGSTAGVWGERWFPPVYDIAGMP</sequence>
<dbReference type="EMBL" id="JARKIB010000333">
    <property type="protein sequence ID" value="KAJ7713933.1"/>
    <property type="molecule type" value="Genomic_DNA"/>
</dbReference>
<keyword evidence="2" id="KW-1185">Reference proteome</keyword>
<comment type="caution">
    <text evidence="1">The sequence shown here is derived from an EMBL/GenBank/DDBJ whole genome shotgun (WGS) entry which is preliminary data.</text>
</comment>
<evidence type="ECO:0000313" key="1">
    <source>
        <dbReference type="EMBL" id="KAJ7713933.1"/>
    </source>
</evidence>
<proteinExistence type="predicted"/>
<dbReference type="Proteomes" id="UP001215598">
    <property type="component" value="Unassembled WGS sequence"/>
</dbReference>
<name>A0AAD7H875_9AGAR</name>
<gene>
    <name evidence="1" type="ORF">B0H16DRAFT_1478321</name>
</gene>
<organism evidence="1 2">
    <name type="scientific">Mycena metata</name>
    <dbReference type="NCBI Taxonomy" id="1033252"/>
    <lineage>
        <taxon>Eukaryota</taxon>
        <taxon>Fungi</taxon>
        <taxon>Dikarya</taxon>
        <taxon>Basidiomycota</taxon>
        <taxon>Agaricomycotina</taxon>
        <taxon>Agaricomycetes</taxon>
        <taxon>Agaricomycetidae</taxon>
        <taxon>Agaricales</taxon>
        <taxon>Marasmiineae</taxon>
        <taxon>Mycenaceae</taxon>
        <taxon>Mycena</taxon>
    </lineage>
</organism>
<evidence type="ECO:0000313" key="2">
    <source>
        <dbReference type="Proteomes" id="UP001215598"/>
    </source>
</evidence>
<dbReference type="AlphaFoldDB" id="A0AAD7H875"/>
<protein>
    <submittedName>
        <fullName evidence="1">Uncharacterized protein</fullName>
    </submittedName>
</protein>
<reference evidence="1" key="1">
    <citation type="submission" date="2023-03" db="EMBL/GenBank/DDBJ databases">
        <title>Massive genome expansion in bonnet fungi (Mycena s.s.) driven by repeated elements and novel gene families across ecological guilds.</title>
        <authorList>
            <consortium name="Lawrence Berkeley National Laboratory"/>
            <person name="Harder C.B."/>
            <person name="Miyauchi S."/>
            <person name="Viragh M."/>
            <person name="Kuo A."/>
            <person name="Thoen E."/>
            <person name="Andreopoulos B."/>
            <person name="Lu D."/>
            <person name="Skrede I."/>
            <person name="Drula E."/>
            <person name="Henrissat B."/>
            <person name="Morin E."/>
            <person name="Kohler A."/>
            <person name="Barry K."/>
            <person name="LaButti K."/>
            <person name="Morin E."/>
            <person name="Salamov A."/>
            <person name="Lipzen A."/>
            <person name="Mereny Z."/>
            <person name="Hegedus B."/>
            <person name="Baldrian P."/>
            <person name="Stursova M."/>
            <person name="Weitz H."/>
            <person name="Taylor A."/>
            <person name="Grigoriev I.V."/>
            <person name="Nagy L.G."/>
            <person name="Martin F."/>
            <person name="Kauserud H."/>
        </authorList>
    </citation>
    <scope>NUCLEOTIDE SEQUENCE</scope>
    <source>
        <strain evidence="1">CBHHK182m</strain>
    </source>
</reference>